<sequence length="219" mass="25489">VFLNGSHCRTSEIRLDVTIVQINDQSIQKYLKNILNSARSDECIDFTMMCVFFCLSPRFGAVQVLRFLNSAPKMNLVGTFGRSFVEIRNSFQKKSKKQKKKKNERKTGIFTKTQCLTKSIFLYGCTSKANHCKNLKFSPNVYVMSIKKFWTAKKTSEFNKKFIMIQICNISLRYLKILPFKYLQKFVKIMNICKLFCSVFRKLKHKPPFSSTTGNYILG</sequence>
<organism evidence="1 2">
    <name type="scientific">Aphis craccivora</name>
    <name type="common">Cowpea aphid</name>
    <dbReference type="NCBI Taxonomy" id="307492"/>
    <lineage>
        <taxon>Eukaryota</taxon>
        <taxon>Metazoa</taxon>
        <taxon>Ecdysozoa</taxon>
        <taxon>Arthropoda</taxon>
        <taxon>Hexapoda</taxon>
        <taxon>Insecta</taxon>
        <taxon>Pterygota</taxon>
        <taxon>Neoptera</taxon>
        <taxon>Paraneoptera</taxon>
        <taxon>Hemiptera</taxon>
        <taxon>Sternorrhyncha</taxon>
        <taxon>Aphidomorpha</taxon>
        <taxon>Aphidoidea</taxon>
        <taxon>Aphididae</taxon>
        <taxon>Aphidini</taxon>
        <taxon>Aphis</taxon>
        <taxon>Aphis</taxon>
    </lineage>
</organism>
<evidence type="ECO:0000313" key="2">
    <source>
        <dbReference type="Proteomes" id="UP000478052"/>
    </source>
</evidence>
<dbReference type="EMBL" id="VUJU01000061">
    <property type="protein sequence ID" value="KAF0773441.1"/>
    <property type="molecule type" value="Genomic_DNA"/>
</dbReference>
<name>A0A6G0ZQ32_APHCR</name>
<dbReference type="OrthoDB" id="5920073at2759"/>
<gene>
    <name evidence="1" type="ORF">FWK35_00004538</name>
</gene>
<reference evidence="1 2" key="1">
    <citation type="submission" date="2019-08" db="EMBL/GenBank/DDBJ databases">
        <title>Whole genome of Aphis craccivora.</title>
        <authorList>
            <person name="Voronova N.V."/>
            <person name="Shulinski R.S."/>
            <person name="Bandarenka Y.V."/>
            <person name="Zhorov D.G."/>
            <person name="Warner D."/>
        </authorList>
    </citation>
    <scope>NUCLEOTIDE SEQUENCE [LARGE SCALE GENOMIC DNA]</scope>
    <source>
        <strain evidence="1">180601</strain>
        <tissue evidence="1">Whole Body</tissue>
    </source>
</reference>
<proteinExistence type="predicted"/>
<comment type="caution">
    <text evidence="1">The sequence shown here is derived from an EMBL/GenBank/DDBJ whole genome shotgun (WGS) entry which is preliminary data.</text>
</comment>
<protein>
    <submittedName>
        <fullName evidence="1">Uncharacterized protein</fullName>
    </submittedName>
</protein>
<dbReference type="AlphaFoldDB" id="A0A6G0ZQ32"/>
<evidence type="ECO:0000313" key="1">
    <source>
        <dbReference type="EMBL" id="KAF0773441.1"/>
    </source>
</evidence>
<feature type="non-terminal residue" evidence="1">
    <location>
        <position position="1"/>
    </location>
</feature>
<keyword evidence="2" id="KW-1185">Reference proteome</keyword>
<dbReference type="Proteomes" id="UP000478052">
    <property type="component" value="Unassembled WGS sequence"/>
</dbReference>
<accession>A0A6G0ZQ32</accession>